<dbReference type="OrthoDB" id="3231000at2759"/>
<dbReference type="Proteomes" id="UP001152592">
    <property type="component" value="Unassembled WGS sequence"/>
</dbReference>
<evidence type="ECO:0000313" key="2">
    <source>
        <dbReference type="EMBL" id="CAG8302850.1"/>
    </source>
</evidence>
<reference evidence="2" key="1">
    <citation type="submission" date="2021-07" db="EMBL/GenBank/DDBJ databases">
        <authorList>
            <person name="Branca A.L. A."/>
        </authorList>
    </citation>
    <scope>NUCLEOTIDE SEQUENCE</scope>
</reference>
<feature type="compositionally biased region" description="Basic and acidic residues" evidence="1">
    <location>
        <begin position="360"/>
        <end position="381"/>
    </location>
</feature>
<protein>
    <submittedName>
        <fullName evidence="2">Uncharacterized protein</fullName>
    </submittedName>
</protein>
<evidence type="ECO:0000313" key="3">
    <source>
        <dbReference type="Proteomes" id="UP001152592"/>
    </source>
</evidence>
<organism evidence="2 3">
    <name type="scientific">Penicillium salamii</name>
    <dbReference type="NCBI Taxonomy" id="1612424"/>
    <lineage>
        <taxon>Eukaryota</taxon>
        <taxon>Fungi</taxon>
        <taxon>Dikarya</taxon>
        <taxon>Ascomycota</taxon>
        <taxon>Pezizomycotina</taxon>
        <taxon>Eurotiomycetes</taxon>
        <taxon>Eurotiomycetidae</taxon>
        <taxon>Eurotiales</taxon>
        <taxon>Aspergillaceae</taxon>
        <taxon>Penicillium</taxon>
    </lineage>
</organism>
<evidence type="ECO:0000256" key="1">
    <source>
        <dbReference type="SAM" id="MobiDB-lite"/>
    </source>
</evidence>
<dbReference type="AlphaFoldDB" id="A0A9W4N6E6"/>
<feature type="region of interest" description="Disordered" evidence="1">
    <location>
        <begin position="344"/>
        <end position="393"/>
    </location>
</feature>
<name>A0A9W4N6E6_9EURO</name>
<accession>A0A9W4N6E6</accession>
<sequence length="407" mass="46277">MANEPEEKLVYLACHQIFHGPSSQVRKLKTIKALIKQNKAKLADILREHNVQQTSKVVKKLLESQVFDSTLNAKARFPDLFDVSLHQNSKRGNSETEAMKDKATPVEQIAEEGAVRDMVILYSDNYGEGNSASQQGLESESGSTVPPLYPVFLRYRDQHAVLTTLQTFLEKACFEFAQESFPRVLEQHGWDSFEAIELTEWLNILAKYQSLLSRNLTKPFDKVSCSLCELRHSAVHRIPKTTAGIEQIAENAQVFLEALNDSVRSLQLGLFRKRMRSTIEVLQLRKDVSERTYLAQLEQIRTKRAELDKWEKEAIETLVREDRKVIGDIGKEIAMTVERVQSNEINSRKGKSKMGGNEDASERSFGEVRSEGTRKEKRPETARSACEESLDSGDEGQEVFFEVAMYV</sequence>
<proteinExistence type="predicted"/>
<dbReference type="EMBL" id="CAJVPD010000081">
    <property type="protein sequence ID" value="CAG8302850.1"/>
    <property type="molecule type" value="Genomic_DNA"/>
</dbReference>
<gene>
    <name evidence="2" type="ORF">PSALAMII_LOCUS1888</name>
</gene>
<comment type="caution">
    <text evidence="2">The sequence shown here is derived from an EMBL/GenBank/DDBJ whole genome shotgun (WGS) entry which is preliminary data.</text>
</comment>